<protein>
    <recommendedName>
        <fullName evidence="1">Cthe-2314-like HEPN domain-containing protein</fullName>
    </recommendedName>
</protein>
<dbReference type="Pfam" id="PF18730">
    <property type="entry name" value="HEPN_Cthe2314"/>
    <property type="match status" value="1"/>
</dbReference>
<evidence type="ECO:0000313" key="3">
    <source>
        <dbReference type="Proteomes" id="UP000681162"/>
    </source>
</evidence>
<comment type="caution">
    <text evidence="2">The sequence shown here is derived from an EMBL/GenBank/DDBJ whole genome shotgun (WGS) entry which is preliminary data.</text>
</comment>
<accession>A0A919XTG7</accession>
<evidence type="ECO:0000313" key="2">
    <source>
        <dbReference type="EMBL" id="GIO38867.1"/>
    </source>
</evidence>
<dbReference type="RefSeq" id="WP_212941440.1">
    <property type="nucleotide sequence ID" value="NZ_BORR01000015.1"/>
</dbReference>
<organism evidence="2 3">
    <name type="scientific">Paenibacillus antibioticophila</name>
    <dbReference type="NCBI Taxonomy" id="1274374"/>
    <lineage>
        <taxon>Bacteria</taxon>
        <taxon>Bacillati</taxon>
        <taxon>Bacillota</taxon>
        <taxon>Bacilli</taxon>
        <taxon>Bacillales</taxon>
        <taxon>Paenibacillaceae</taxon>
        <taxon>Paenibacillus</taxon>
    </lineage>
</organism>
<dbReference type="InterPro" id="IPR041394">
    <property type="entry name" value="HEPN_Cthe2314"/>
</dbReference>
<gene>
    <name evidence="2" type="ORF">J41TS12_37280</name>
</gene>
<proteinExistence type="predicted"/>
<sequence length="242" mass="27292">MGIINLQIDQSYLEKAVAELSLHGFPSTGILRKLFNAFSGNVEHSRKMQSMINWIDLLEKKYRETTTSIVYGLAHFIKQQEDGAFSQSQPFYFPSTSYFTEDAVTRSFALSEKLAQLLNVFEELGVLESGPSYKAVSFSKISNMTKIDLSALDTSLKNLNPERHAHTHGMTPEMTRHQITGVFAGSINGERPIEVIMHGIDESKLPVTPYQQLFRCKDVMDKFTTAVSKVFEAIEQSLEPEE</sequence>
<evidence type="ECO:0000259" key="1">
    <source>
        <dbReference type="Pfam" id="PF18730"/>
    </source>
</evidence>
<name>A0A919XTG7_9BACL</name>
<dbReference type="AlphaFoldDB" id="A0A919XTG7"/>
<dbReference type="Proteomes" id="UP000681162">
    <property type="component" value="Unassembled WGS sequence"/>
</dbReference>
<keyword evidence="3" id="KW-1185">Reference proteome</keyword>
<reference evidence="2 3" key="1">
    <citation type="submission" date="2021-03" db="EMBL/GenBank/DDBJ databases">
        <title>Antimicrobial resistance genes in bacteria isolated from Japanese honey, and their potential for conferring macrolide and lincosamide resistance in the American foulbrood pathogen Paenibacillus larvae.</title>
        <authorList>
            <person name="Okamoto M."/>
            <person name="Kumagai M."/>
            <person name="Kanamori H."/>
            <person name="Takamatsu D."/>
        </authorList>
    </citation>
    <scope>NUCLEOTIDE SEQUENCE [LARGE SCALE GENOMIC DNA]</scope>
    <source>
        <strain evidence="2 3">J41TS12</strain>
    </source>
</reference>
<feature type="domain" description="Cthe-2314-like HEPN" evidence="1">
    <location>
        <begin position="54"/>
        <end position="234"/>
    </location>
</feature>
<dbReference type="EMBL" id="BORR01000015">
    <property type="protein sequence ID" value="GIO38867.1"/>
    <property type="molecule type" value="Genomic_DNA"/>
</dbReference>